<accession>X1Q1E2</accession>
<evidence type="ECO:0000313" key="1">
    <source>
        <dbReference type="EMBL" id="GAI48556.1"/>
    </source>
</evidence>
<dbReference type="AlphaFoldDB" id="X1Q1E2"/>
<comment type="caution">
    <text evidence="1">The sequence shown here is derived from an EMBL/GenBank/DDBJ whole genome shotgun (WGS) entry which is preliminary data.</text>
</comment>
<name>X1Q1E2_9ZZZZ</name>
<dbReference type="EMBL" id="BARV01042523">
    <property type="protein sequence ID" value="GAI48556.1"/>
    <property type="molecule type" value="Genomic_DNA"/>
</dbReference>
<sequence>MIKKGDVILILLTLILFLINFIIGCSQPQQYSSQKKLKVYILTDLEGTAGVVTFQNHSYST</sequence>
<organism evidence="1">
    <name type="scientific">marine sediment metagenome</name>
    <dbReference type="NCBI Taxonomy" id="412755"/>
    <lineage>
        <taxon>unclassified sequences</taxon>
        <taxon>metagenomes</taxon>
        <taxon>ecological metagenomes</taxon>
    </lineage>
</organism>
<protein>
    <submittedName>
        <fullName evidence="1">Uncharacterized protein</fullName>
    </submittedName>
</protein>
<dbReference type="PROSITE" id="PS51257">
    <property type="entry name" value="PROKAR_LIPOPROTEIN"/>
    <property type="match status" value="1"/>
</dbReference>
<feature type="non-terminal residue" evidence="1">
    <location>
        <position position="61"/>
    </location>
</feature>
<proteinExistence type="predicted"/>
<reference evidence="1" key="1">
    <citation type="journal article" date="2014" name="Front. Microbiol.">
        <title>High frequency of phylogenetically diverse reductive dehalogenase-homologous genes in deep subseafloor sedimentary metagenomes.</title>
        <authorList>
            <person name="Kawai M."/>
            <person name="Futagami T."/>
            <person name="Toyoda A."/>
            <person name="Takaki Y."/>
            <person name="Nishi S."/>
            <person name="Hori S."/>
            <person name="Arai W."/>
            <person name="Tsubouchi T."/>
            <person name="Morono Y."/>
            <person name="Uchiyama I."/>
            <person name="Ito T."/>
            <person name="Fujiyama A."/>
            <person name="Inagaki F."/>
            <person name="Takami H."/>
        </authorList>
    </citation>
    <scope>NUCLEOTIDE SEQUENCE</scope>
    <source>
        <strain evidence="1">Expedition CK06-06</strain>
    </source>
</reference>
<gene>
    <name evidence="1" type="ORF">S06H3_63907</name>
</gene>